<dbReference type="Proteomes" id="UP000034799">
    <property type="component" value="Unassembled WGS sequence"/>
</dbReference>
<evidence type="ECO:0000313" key="1">
    <source>
        <dbReference type="EMBL" id="KKR05743.1"/>
    </source>
</evidence>
<dbReference type="EMBL" id="LBWK01000002">
    <property type="protein sequence ID" value="KKR05743.1"/>
    <property type="molecule type" value="Genomic_DNA"/>
</dbReference>
<evidence type="ECO:0000313" key="2">
    <source>
        <dbReference type="Proteomes" id="UP000034799"/>
    </source>
</evidence>
<sequence>MNSGMTIDMQPNALIKPEIEFLEGLATCPVDNLPVTFGDFQLYLRGGLESNRFFEEVIDLYNDTFSDWKSKLFGISAVPLVDQERSLALMDGIAKSRTILVLQNGDDEMVTSLLFDEAQRFLLQDSKGLPVEGALNSIISIAVNGDRTERTKAVQFLKTVITNITLSHSDNFVVSFMESIEGQLPYASAESVNAFLRYVIFAVAQEVNAKKGLFERYLDAIWKPADRPKIERSVNMIIDILVGINSRFPGVYTLDALDILKRMDSEMRNFDEKMEMRLRLKSLIKEFTPRFVL</sequence>
<accession>A0A0G0MRG2</accession>
<dbReference type="AlphaFoldDB" id="A0A0G0MRG2"/>
<gene>
    <name evidence="1" type="ORF">UT34_C0002G0250</name>
</gene>
<protein>
    <submittedName>
        <fullName evidence="1">Uncharacterized protein</fullName>
    </submittedName>
</protein>
<organism evidence="1 2">
    <name type="scientific">candidate division WS6 bacterium GW2011_GWF2_39_15</name>
    <dbReference type="NCBI Taxonomy" id="1619100"/>
    <lineage>
        <taxon>Bacteria</taxon>
        <taxon>Candidatus Dojkabacteria</taxon>
    </lineage>
</organism>
<reference evidence="1 2" key="1">
    <citation type="journal article" date="2015" name="Nature">
        <title>rRNA introns, odd ribosomes, and small enigmatic genomes across a large radiation of phyla.</title>
        <authorList>
            <person name="Brown C.T."/>
            <person name="Hug L.A."/>
            <person name="Thomas B.C."/>
            <person name="Sharon I."/>
            <person name="Castelle C.J."/>
            <person name="Singh A."/>
            <person name="Wilkins M.J."/>
            <person name="Williams K.H."/>
            <person name="Banfield J.F."/>
        </authorList>
    </citation>
    <scope>NUCLEOTIDE SEQUENCE [LARGE SCALE GENOMIC DNA]</scope>
</reference>
<name>A0A0G0MRG2_9BACT</name>
<dbReference type="STRING" id="1619100.UT34_C0002G0250"/>
<comment type="caution">
    <text evidence="1">The sequence shown here is derived from an EMBL/GenBank/DDBJ whole genome shotgun (WGS) entry which is preliminary data.</text>
</comment>
<proteinExistence type="predicted"/>